<dbReference type="Proteomes" id="UP000018780">
    <property type="component" value="Chromosome"/>
</dbReference>
<gene>
    <name evidence="4" type="ORF">METH_11360</name>
</gene>
<dbReference type="KEGG" id="lmd:METH_11360"/>
<evidence type="ECO:0000259" key="3">
    <source>
        <dbReference type="Pfam" id="PF06791"/>
    </source>
</evidence>
<dbReference type="EMBL" id="CP006773">
    <property type="protein sequence ID" value="AHD03097.1"/>
    <property type="molecule type" value="Genomic_DNA"/>
</dbReference>
<keyword evidence="2" id="KW-0812">Transmembrane</keyword>
<evidence type="ECO:0000313" key="4">
    <source>
        <dbReference type="EMBL" id="AHD03097.1"/>
    </source>
</evidence>
<sequence>MDASQGKQELAELKGAKDAAGKSAEVLSFAEAKAAAEIKKLGTASGAAAGQAEVLDAAQEGLANNVVRVGQNSALAAGQVGNLTAQFNDIWVMLAAGQAPVQLALQQGTQITQVFGNAGAAGAVNMLRQGLLRMISPLNLLTIGGIAAGAALFQWLTSAGDEARTFEDAIGDLENQMKAYAEAAEAASVSTNDLQSKFGDAWQEAQILLDGLRENALTTLKLEAEATIAVTLDESGLDLNSFRLDDRLELSGLFDFDVFYGEFRRTHKSLIDEVLNDFEGLGAAANGSVQDQVQAVEELITSFETAAQFSGKITEEENAQLAMLRQLALKLREIQAMEDGRDAASEAKAQALSKELAAEEALTAAIEAHGQKSAEVHNLKIAQAREAFLAKVEELRISDELKASLLEQWNAANEARDPYQERLASAYAYYAQTRTASQEQQQDAQTLIASLQQEAALRQAMNEQGAGSVEVAELRLQAEREAFQQQVDALDVSEELKDELMAAWDAANGVADADIAGNITLAADEAHRLKTNLLEAQGKEIMGGIGANPDFNDPRGESAGAGNPDYIHRNQGLPDVDMPPNPRKSRRGGASQSEKERKAVERLIAAETRRLDILKETNPVMQEMIRHRDVLKDATDAERKAVEAIIRQRLEEEKALEQTKEAADWLKATGQDLGDALTTSGDAAADAWDRVKEAIIKAAAEAVLFGNGPLAEIFGIGSGLLGGGSGSGGETDLLGNFVSGVFGLADGTVGMMVYGDGGNRDDKVPTMLSAGESVITGKATRRYRPILQAMNDGVEIPGFASGIVPGAAASAPSAAAAAGQTRPTITVRLLPSPMFEAVVEERASEISVEVVRDYDQGPARSTVKDTLEDPYKV</sequence>
<dbReference type="Pfam" id="PF06791">
    <property type="entry name" value="TMP_2"/>
    <property type="match status" value="1"/>
</dbReference>
<dbReference type="HOGENOM" id="CLU_328952_0_0_5"/>
<keyword evidence="2" id="KW-0472">Membrane</keyword>
<proteinExistence type="predicted"/>
<feature type="region of interest" description="Disordered" evidence="1">
    <location>
        <begin position="1"/>
        <end position="21"/>
    </location>
</feature>
<organism evidence="4 5">
    <name type="scientific">Leisingera methylohalidivorans DSM 14336</name>
    <dbReference type="NCBI Taxonomy" id="999552"/>
    <lineage>
        <taxon>Bacteria</taxon>
        <taxon>Pseudomonadati</taxon>
        <taxon>Pseudomonadota</taxon>
        <taxon>Alphaproteobacteria</taxon>
        <taxon>Rhodobacterales</taxon>
        <taxon>Roseobacteraceae</taxon>
        <taxon>Leisingera</taxon>
    </lineage>
</organism>
<feature type="region of interest" description="Disordered" evidence="1">
    <location>
        <begin position="544"/>
        <end position="598"/>
    </location>
</feature>
<dbReference type="RefSeq" id="WP_024090512.1">
    <property type="nucleotide sequence ID" value="NC_023135.1"/>
</dbReference>
<protein>
    <recommendedName>
        <fullName evidence="3">Bacteriophage tail tape measure N-terminal domain-containing protein</fullName>
    </recommendedName>
</protein>
<dbReference type="PATRIC" id="fig|999552.6.peg.2264"/>
<name>V9W1P7_9RHOB</name>
<feature type="compositionally biased region" description="Basic and acidic residues" evidence="1">
    <location>
        <begin position="9"/>
        <end position="20"/>
    </location>
</feature>
<keyword evidence="5" id="KW-1185">Reference proteome</keyword>
<dbReference type="AlphaFoldDB" id="V9W1P7"/>
<dbReference type="STRING" id="999552.METH_11360"/>
<feature type="transmembrane region" description="Helical" evidence="2">
    <location>
        <begin position="138"/>
        <end position="156"/>
    </location>
</feature>
<reference evidence="4 5" key="1">
    <citation type="submission" date="2013-09" db="EMBL/GenBank/DDBJ databases">
        <authorList>
            <consortium name="DOE Joint Genome Institute"/>
            <person name="Klenk H.-P."/>
            <person name="Huntemann M."/>
            <person name="Han J."/>
            <person name="Chen A."/>
            <person name="Kyrpides N."/>
            <person name="Mavromatis K."/>
            <person name="Markowitz V."/>
            <person name="Palaniappan K."/>
            <person name="Ivanova N."/>
            <person name="Schaumberg A."/>
            <person name="Pati A."/>
            <person name="Liolios K."/>
            <person name="Nordberg H.P."/>
            <person name="Cantor M.N."/>
            <person name="Hua S.X."/>
            <person name="Woyke T."/>
        </authorList>
    </citation>
    <scope>NUCLEOTIDE SEQUENCE [LARGE SCALE GENOMIC DNA]</scope>
    <source>
        <strain evidence="4 5">DSM 14336</strain>
    </source>
</reference>
<feature type="domain" description="Bacteriophage tail tape measure N-terminal" evidence="3">
    <location>
        <begin position="68"/>
        <end position="192"/>
    </location>
</feature>
<keyword evidence="2" id="KW-1133">Transmembrane helix</keyword>
<dbReference type="InterPro" id="IPR009628">
    <property type="entry name" value="Phage_tape_measure_N"/>
</dbReference>
<evidence type="ECO:0000256" key="1">
    <source>
        <dbReference type="SAM" id="MobiDB-lite"/>
    </source>
</evidence>
<evidence type="ECO:0000313" key="5">
    <source>
        <dbReference type="Proteomes" id="UP000018780"/>
    </source>
</evidence>
<accession>V9W1P7</accession>
<evidence type="ECO:0000256" key="2">
    <source>
        <dbReference type="SAM" id="Phobius"/>
    </source>
</evidence>